<keyword evidence="3" id="KW-1185">Reference proteome</keyword>
<sequence length="165" mass="18160">MTRMGGALTAASISGEPFLNGMAFPQLARLATAAHAVAFEPDRQIFAQGGQAEGFWLIRTGAVALDMRIPGQNALTVETLHPRAVLGWSWLFPPHEWKFGARCLQPVTAVEFDGKLVRTLCAADPELGLDLHRRFAKVLIERLQATRIRLLGIYSQATELNWPTP</sequence>
<dbReference type="SUPFAM" id="SSF51206">
    <property type="entry name" value="cAMP-binding domain-like"/>
    <property type="match status" value="1"/>
</dbReference>
<dbReference type="RefSeq" id="WP_208263677.1">
    <property type="nucleotide sequence ID" value="NZ_JAGEOJ010000037.1"/>
</dbReference>
<dbReference type="Gene3D" id="2.60.120.10">
    <property type="entry name" value="Jelly Rolls"/>
    <property type="match status" value="1"/>
</dbReference>
<protein>
    <submittedName>
        <fullName evidence="2">Cyclic nucleotide-binding domain-containing protein</fullName>
    </submittedName>
</protein>
<name>A0A939PNE6_9ACTN</name>
<evidence type="ECO:0000313" key="3">
    <source>
        <dbReference type="Proteomes" id="UP000669179"/>
    </source>
</evidence>
<organism evidence="2 3">
    <name type="scientific">Actinomadura barringtoniae</name>
    <dbReference type="NCBI Taxonomy" id="1427535"/>
    <lineage>
        <taxon>Bacteria</taxon>
        <taxon>Bacillati</taxon>
        <taxon>Actinomycetota</taxon>
        <taxon>Actinomycetes</taxon>
        <taxon>Streptosporangiales</taxon>
        <taxon>Thermomonosporaceae</taxon>
        <taxon>Actinomadura</taxon>
    </lineage>
</organism>
<dbReference type="EMBL" id="JAGEOJ010000037">
    <property type="protein sequence ID" value="MBO2455450.1"/>
    <property type="molecule type" value="Genomic_DNA"/>
</dbReference>
<evidence type="ECO:0000313" key="2">
    <source>
        <dbReference type="EMBL" id="MBO2455450.1"/>
    </source>
</evidence>
<dbReference type="Proteomes" id="UP000669179">
    <property type="component" value="Unassembled WGS sequence"/>
</dbReference>
<accession>A0A939PNE6</accession>
<dbReference type="PROSITE" id="PS50042">
    <property type="entry name" value="CNMP_BINDING_3"/>
    <property type="match status" value="1"/>
</dbReference>
<dbReference type="SMART" id="SM00100">
    <property type="entry name" value="cNMP"/>
    <property type="match status" value="1"/>
</dbReference>
<feature type="domain" description="Cyclic nucleotide-binding" evidence="1">
    <location>
        <begin position="18"/>
        <end position="87"/>
    </location>
</feature>
<proteinExistence type="predicted"/>
<gene>
    <name evidence="2" type="ORF">J4573_50815</name>
</gene>
<dbReference type="CDD" id="cd00038">
    <property type="entry name" value="CAP_ED"/>
    <property type="match status" value="1"/>
</dbReference>
<evidence type="ECO:0000259" key="1">
    <source>
        <dbReference type="PROSITE" id="PS50042"/>
    </source>
</evidence>
<comment type="caution">
    <text evidence="2">The sequence shown here is derived from an EMBL/GenBank/DDBJ whole genome shotgun (WGS) entry which is preliminary data.</text>
</comment>
<dbReference type="InterPro" id="IPR018490">
    <property type="entry name" value="cNMP-bd_dom_sf"/>
</dbReference>
<dbReference type="AlphaFoldDB" id="A0A939PNE6"/>
<dbReference type="InterPro" id="IPR014710">
    <property type="entry name" value="RmlC-like_jellyroll"/>
</dbReference>
<dbReference type="Pfam" id="PF00027">
    <property type="entry name" value="cNMP_binding"/>
    <property type="match status" value="1"/>
</dbReference>
<dbReference type="InterPro" id="IPR000595">
    <property type="entry name" value="cNMP-bd_dom"/>
</dbReference>
<reference evidence="2" key="1">
    <citation type="submission" date="2021-03" db="EMBL/GenBank/DDBJ databases">
        <authorList>
            <person name="Kanchanasin P."/>
            <person name="Saeng-In P."/>
            <person name="Phongsopitanun W."/>
            <person name="Yuki M."/>
            <person name="Kudo T."/>
            <person name="Ohkuma M."/>
            <person name="Tanasupawat S."/>
        </authorList>
    </citation>
    <scope>NUCLEOTIDE SEQUENCE</scope>
    <source>
        <strain evidence="2">GKU 128</strain>
    </source>
</reference>